<dbReference type="Gene3D" id="3.30.70.260">
    <property type="match status" value="1"/>
</dbReference>
<dbReference type="eggNOG" id="ENOG502RAZQ">
    <property type="taxonomic scope" value="Eukaryota"/>
</dbReference>
<protein>
    <submittedName>
        <fullName evidence="1">Uncharacterized protein</fullName>
    </submittedName>
</protein>
<dbReference type="InterPro" id="IPR027471">
    <property type="entry name" value="YbeD-like_sf"/>
</dbReference>
<dbReference type="EMBL" id="GL377677">
    <property type="protein sequence ID" value="EFJ08083.1"/>
    <property type="molecule type" value="Genomic_DNA"/>
</dbReference>
<evidence type="ECO:0000313" key="2">
    <source>
        <dbReference type="Proteomes" id="UP000001514"/>
    </source>
</evidence>
<gene>
    <name evidence="1" type="ORF">SELMODRAFT_48754</name>
</gene>
<dbReference type="SUPFAM" id="SSF117991">
    <property type="entry name" value="YbeD/HP0495-like"/>
    <property type="match status" value="1"/>
</dbReference>
<dbReference type="OMA" id="VKTLMSF"/>
<name>D8T5H7_SELML</name>
<proteinExistence type="predicted"/>
<feature type="non-terminal residue" evidence="1">
    <location>
        <position position="1"/>
    </location>
</feature>
<reference evidence="1 2" key="1">
    <citation type="journal article" date="2011" name="Science">
        <title>The Selaginella genome identifies genetic changes associated with the evolution of vascular plants.</title>
        <authorList>
            <person name="Banks J.A."/>
            <person name="Nishiyama T."/>
            <person name="Hasebe M."/>
            <person name="Bowman J.L."/>
            <person name="Gribskov M."/>
            <person name="dePamphilis C."/>
            <person name="Albert V.A."/>
            <person name="Aono N."/>
            <person name="Aoyama T."/>
            <person name="Ambrose B.A."/>
            <person name="Ashton N.W."/>
            <person name="Axtell M.J."/>
            <person name="Barker E."/>
            <person name="Barker M.S."/>
            <person name="Bennetzen J.L."/>
            <person name="Bonawitz N.D."/>
            <person name="Chapple C."/>
            <person name="Cheng C."/>
            <person name="Correa L.G."/>
            <person name="Dacre M."/>
            <person name="DeBarry J."/>
            <person name="Dreyer I."/>
            <person name="Elias M."/>
            <person name="Engstrom E.M."/>
            <person name="Estelle M."/>
            <person name="Feng L."/>
            <person name="Finet C."/>
            <person name="Floyd S.K."/>
            <person name="Frommer W.B."/>
            <person name="Fujita T."/>
            <person name="Gramzow L."/>
            <person name="Gutensohn M."/>
            <person name="Harholt J."/>
            <person name="Hattori M."/>
            <person name="Heyl A."/>
            <person name="Hirai T."/>
            <person name="Hiwatashi Y."/>
            <person name="Ishikawa M."/>
            <person name="Iwata M."/>
            <person name="Karol K.G."/>
            <person name="Koehler B."/>
            <person name="Kolukisaoglu U."/>
            <person name="Kubo M."/>
            <person name="Kurata T."/>
            <person name="Lalonde S."/>
            <person name="Li K."/>
            <person name="Li Y."/>
            <person name="Litt A."/>
            <person name="Lyons E."/>
            <person name="Manning G."/>
            <person name="Maruyama T."/>
            <person name="Michael T.P."/>
            <person name="Mikami K."/>
            <person name="Miyazaki S."/>
            <person name="Morinaga S."/>
            <person name="Murata T."/>
            <person name="Mueller-Roeber B."/>
            <person name="Nelson D.R."/>
            <person name="Obara M."/>
            <person name="Oguri Y."/>
            <person name="Olmstead R.G."/>
            <person name="Onodera N."/>
            <person name="Petersen B.L."/>
            <person name="Pils B."/>
            <person name="Prigge M."/>
            <person name="Rensing S.A."/>
            <person name="Riano-Pachon D.M."/>
            <person name="Roberts A.W."/>
            <person name="Sato Y."/>
            <person name="Scheller H.V."/>
            <person name="Schulz B."/>
            <person name="Schulz C."/>
            <person name="Shakirov E.V."/>
            <person name="Shibagaki N."/>
            <person name="Shinohara N."/>
            <person name="Shippen D.E."/>
            <person name="Soerensen I."/>
            <person name="Sotooka R."/>
            <person name="Sugimoto N."/>
            <person name="Sugita M."/>
            <person name="Sumikawa N."/>
            <person name="Tanurdzic M."/>
            <person name="Theissen G."/>
            <person name="Ulvskov P."/>
            <person name="Wakazuki S."/>
            <person name="Weng J.K."/>
            <person name="Willats W.W."/>
            <person name="Wipf D."/>
            <person name="Wolf P.G."/>
            <person name="Yang L."/>
            <person name="Zimmer A.D."/>
            <person name="Zhu Q."/>
            <person name="Mitros T."/>
            <person name="Hellsten U."/>
            <person name="Loque D."/>
            <person name="Otillar R."/>
            <person name="Salamov A."/>
            <person name="Schmutz J."/>
            <person name="Shapiro H."/>
            <person name="Lindquist E."/>
            <person name="Lucas S."/>
            <person name="Rokhsar D."/>
            <person name="Grigoriev I.V."/>
        </authorList>
    </citation>
    <scope>NUCLEOTIDE SEQUENCE [LARGE SCALE GENOMIC DNA]</scope>
</reference>
<keyword evidence="2" id="KW-1185">Reference proteome</keyword>
<dbReference type="Gramene" id="EFJ08083">
    <property type="protein sequence ID" value="EFJ08083"/>
    <property type="gene ID" value="SELMODRAFT_48754"/>
</dbReference>
<feature type="non-terminal residue" evidence="1">
    <location>
        <position position="130"/>
    </location>
</feature>
<dbReference type="InterPro" id="IPR007454">
    <property type="entry name" value="UPF0250_YbeD-like"/>
</dbReference>
<dbReference type="InParanoid" id="D8T5H7"/>
<dbReference type="HOGENOM" id="CLU_084336_1_0_1"/>
<dbReference type="Pfam" id="PF04359">
    <property type="entry name" value="DUF493"/>
    <property type="match status" value="1"/>
</dbReference>
<sequence>DKRPPQDALLRALSEVSKRDGRVGKTLNVVIGGYLPEDQWKALDERVNLYPMVRRFTAIGRGGDDFAQAMVVAVETVLQSPIPRAWVSKRLSSRGKYISVRIGPVVVNSGDQVRAVYNAMRRDVRMKYFL</sequence>
<dbReference type="PANTHER" id="PTHR34782">
    <property type="entry name" value="PHOSPHORIBOSYLFORMYLGLYCINAMIDINE SYNTHASE"/>
    <property type="match status" value="1"/>
</dbReference>
<dbReference type="Proteomes" id="UP000001514">
    <property type="component" value="Unassembled WGS sequence"/>
</dbReference>
<organism evidence="2">
    <name type="scientific">Selaginella moellendorffii</name>
    <name type="common">Spikemoss</name>
    <dbReference type="NCBI Taxonomy" id="88036"/>
    <lineage>
        <taxon>Eukaryota</taxon>
        <taxon>Viridiplantae</taxon>
        <taxon>Streptophyta</taxon>
        <taxon>Embryophyta</taxon>
        <taxon>Tracheophyta</taxon>
        <taxon>Lycopodiopsida</taxon>
        <taxon>Selaginellales</taxon>
        <taxon>Selaginellaceae</taxon>
        <taxon>Selaginella</taxon>
    </lineage>
</organism>
<dbReference type="AlphaFoldDB" id="D8T5H7"/>
<accession>D8T5H7</accession>
<dbReference type="PANTHER" id="PTHR34782:SF1">
    <property type="entry name" value="PHOSPHORIBOSYLFORMYLGLYCINAMIDINE SYNTHASE"/>
    <property type="match status" value="1"/>
</dbReference>
<dbReference type="KEGG" id="smo:SELMODRAFT_48754"/>
<evidence type="ECO:0000313" key="1">
    <source>
        <dbReference type="EMBL" id="EFJ08083.1"/>
    </source>
</evidence>